<organism evidence="1 2">
    <name type="scientific">Geotrypetes seraphini</name>
    <name type="common">Gaboon caecilian</name>
    <name type="synonym">Caecilia seraphini</name>
    <dbReference type="NCBI Taxonomy" id="260995"/>
    <lineage>
        <taxon>Eukaryota</taxon>
        <taxon>Metazoa</taxon>
        <taxon>Chordata</taxon>
        <taxon>Craniata</taxon>
        <taxon>Vertebrata</taxon>
        <taxon>Euteleostomi</taxon>
        <taxon>Amphibia</taxon>
        <taxon>Gymnophiona</taxon>
        <taxon>Geotrypetes</taxon>
    </lineage>
</organism>
<dbReference type="Pfam" id="PF03645">
    <property type="entry name" value="Tctex-1"/>
    <property type="match status" value="1"/>
</dbReference>
<accession>A0A6P8NQP1</accession>
<protein>
    <submittedName>
        <fullName evidence="2">Tctex1 domain-containing protein 1 isoform X4</fullName>
    </submittedName>
</protein>
<evidence type="ECO:0000313" key="2">
    <source>
        <dbReference type="RefSeq" id="XP_033773059.1"/>
    </source>
</evidence>
<dbReference type="CTD" id="200132"/>
<dbReference type="GeneID" id="117346912"/>
<name>A0A6P8NQP1_GEOSA</name>
<keyword evidence="1" id="KW-1185">Reference proteome</keyword>
<gene>
    <name evidence="2" type="primary">TCTEX1D1</name>
</gene>
<proteinExistence type="predicted"/>
<dbReference type="Proteomes" id="UP000515159">
    <property type="component" value="Chromosome 12"/>
</dbReference>
<evidence type="ECO:0000313" key="1">
    <source>
        <dbReference type="Proteomes" id="UP000515159"/>
    </source>
</evidence>
<dbReference type="AlphaFoldDB" id="A0A6P8NQP1"/>
<dbReference type="InterPro" id="IPR005334">
    <property type="entry name" value="Tctex-1-like"/>
</dbReference>
<sequence>MSDVAKDKAARLLKKRGSVNYQSNPEVKAKENAGKNIDAISTVSYSEESGHYDEVVQPAVQMENTFQLVATVNNILEEVLTSYLQEERYEAELCRQMTKTISEFPRTFLKVIVVMATVLQKEGILVHPCLIDSSSLLRRALRQQGM</sequence>
<dbReference type="RefSeq" id="XP_033773059.1">
    <property type="nucleotide sequence ID" value="XM_033917168.1"/>
</dbReference>
<reference evidence="2" key="1">
    <citation type="submission" date="2025-08" db="UniProtKB">
        <authorList>
            <consortium name="RefSeq"/>
        </authorList>
    </citation>
    <scope>IDENTIFICATION</scope>
</reference>